<reference evidence="2" key="1">
    <citation type="submission" date="2018-05" db="EMBL/GenBank/DDBJ databases">
        <authorList>
            <person name="Lanie J.A."/>
            <person name="Ng W.-L."/>
            <person name="Kazmierczak K.M."/>
            <person name="Andrzejewski T.M."/>
            <person name="Davidsen T.M."/>
            <person name="Wayne K.J."/>
            <person name="Tettelin H."/>
            <person name="Glass J.I."/>
            <person name="Rusch D."/>
            <person name="Podicherti R."/>
            <person name="Tsui H.-C.T."/>
            <person name="Winkler M.E."/>
        </authorList>
    </citation>
    <scope>NUCLEOTIDE SEQUENCE</scope>
</reference>
<name>A0A383DNX9_9ZZZZ</name>
<gene>
    <name evidence="2" type="ORF">METZ01_LOCUS499051</name>
</gene>
<dbReference type="Pfam" id="PF13638">
    <property type="entry name" value="PIN_4"/>
    <property type="match status" value="1"/>
</dbReference>
<evidence type="ECO:0000313" key="2">
    <source>
        <dbReference type="EMBL" id="SVE46197.1"/>
    </source>
</evidence>
<accession>A0A383DNX9</accession>
<dbReference type="EMBL" id="UINC01218948">
    <property type="protein sequence ID" value="SVE46197.1"/>
    <property type="molecule type" value="Genomic_DNA"/>
</dbReference>
<dbReference type="InterPro" id="IPR002716">
    <property type="entry name" value="PIN_dom"/>
</dbReference>
<protein>
    <recommendedName>
        <fullName evidence="1">PIN domain-containing protein</fullName>
    </recommendedName>
</protein>
<sequence>MTKKFYVLDTSVYLTDYHAIFSYGNNDIIIPLIVLEELDKSKKRPNGAGLNARSTIRTLDELREKGNFQKGIRIRKGAGLIYTKAPDLN</sequence>
<organism evidence="2">
    <name type="scientific">marine metagenome</name>
    <dbReference type="NCBI Taxonomy" id="408172"/>
    <lineage>
        <taxon>unclassified sequences</taxon>
        <taxon>metagenomes</taxon>
        <taxon>ecological metagenomes</taxon>
    </lineage>
</organism>
<proteinExistence type="predicted"/>
<dbReference type="CDD" id="cd09883">
    <property type="entry name" value="PIN_VapC_PhoHL-ATPase"/>
    <property type="match status" value="1"/>
</dbReference>
<dbReference type="Gene3D" id="3.40.50.1010">
    <property type="entry name" value="5'-nuclease"/>
    <property type="match status" value="1"/>
</dbReference>
<evidence type="ECO:0000259" key="1">
    <source>
        <dbReference type="Pfam" id="PF13638"/>
    </source>
</evidence>
<dbReference type="AlphaFoldDB" id="A0A383DNX9"/>
<feature type="non-terminal residue" evidence="2">
    <location>
        <position position="89"/>
    </location>
</feature>
<dbReference type="InterPro" id="IPR029060">
    <property type="entry name" value="PIN-like_dom_sf"/>
</dbReference>
<feature type="domain" description="PIN" evidence="1">
    <location>
        <begin position="6"/>
        <end position="75"/>
    </location>
</feature>
<dbReference type="SUPFAM" id="SSF88723">
    <property type="entry name" value="PIN domain-like"/>
    <property type="match status" value="1"/>
</dbReference>